<accession>A0ABN6NYQ9</accession>
<feature type="signal peptide" evidence="2">
    <location>
        <begin position="1"/>
        <end position="23"/>
    </location>
</feature>
<evidence type="ECO:0000256" key="2">
    <source>
        <dbReference type="SAM" id="SignalP"/>
    </source>
</evidence>
<protein>
    <recommendedName>
        <fullName evidence="3">OmpA-like domain-containing protein</fullName>
    </recommendedName>
</protein>
<reference evidence="4 5" key="1">
    <citation type="journal article" date="2016" name="Microbes Environ.">
        <title>Phylogenetically diverse aerobic anoxygenic phototrophic bacteria isolated from epilithic biofilms in Tama river, Japan.</title>
        <authorList>
            <person name="Hirose S."/>
            <person name="Matsuura K."/>
            <person name="Haruta S."/>
        </authorList>
    </citation>
    <scope>NUCLEOTIDE SEQUENCE [LARGE SCALE GENOMIC DNA]</scope>
    <source>
        <strain evidence="4 5">S08</strain>
    </source>
</reference>
<evidence type="ECO:0000313" key="5">
    <source>
        <dbReference type="Proteomes" id="UP000831327"/>
    </source>
</evidence>
<dbReference type="SUPFAM" id="SSF103088">
    <property type="entry name" value="OmpA-like"/>
    <property type="match status" value="1"/>
</dbReference>
<feature type="region of interest" description="Disordered" evidence="1">
    <location>
        <begin position="27"/>
        <end position="54"/>
    </location>
</feature>
<evidence type="ECO:0000256" key="1">
    <source>
        <dbReference type="SAM" id="MobiDB-lite"/>
    </source>
</evidence>
<gene>
    <name evidence="4" type="ORF">Rmf_13810</name>
</gene>
<dbReference type="Pfam" id="PF00691">
    <property type="entry name" value="OmpA"/>
    <property type="match status" value="1"/>
</dbReference>
<evidence type="ECO:0000259" key="3">
    <source>
        <dbReference type="Pfam" id="PF00691"/>
    </source>
</evidence>
<dbReference type="InterPro" id="IPR006665">
    <property type="entry name" value="OmpA-like"/>
</dbReference>
<proteinExistence type="predicted"/>
<sequence>MMRCGVAAGALALVLLAAPGALRAQEAPAARPEAAPEPLPPEPPPAPPAPPRLATEGAALVPSAPAAGPPLPPGMQAMPEGGVRIMLGTATLEPAQAAALAVLGRALAALPAGRITIEAQVSGPANDASLARRASLARAQAVKAALVAGGLPATRIDLRPLGRLPAATDRVDVLPPGVASPSAEVRGR</sequence>
<evidence type="ECO:0000313" key="4">
    <source>
        <dbReference type="EMBL" id="BDG71452.1"/>
    </source>
</evidence>
<dbReference type="InterPro" id="IPR036737">
    <property type="entry name" value="OmpA-like_sf"/>
</dbReference>
<keyword evidence="2" id="KW-0732">Signal</keyword>
<dbReference type="RefSeq" id="WP_244458727.1">
    <property type="nucleotide sequence ID" value="NZ_AP025637.1"/>
</dbReference>
<name>A0ABN6NYQ9_9PROT</name>
<feature type="domain" description="OmpA-like" evidence="3">
    <location>
        <begin position="88"/>
        <end position="159"/>
    </location>
</feature>
<feature type="chain" id="PRO_5046531739" description="OmpA-like domain-containing protein" evidence="2">
    <location>
        <begin position="24"/>
        <end position="188"/>
    </location>
</feature>
<keyword evidence="5" id="KW-1185">Reference proteome</keyword>
<dbReference type="EMBL" id="AP025637">
    <property type="protein sequence ID" value="BDG71452.1"/>
    <property type="molecule type" value="Genomic_DNA"/>
</dbReference>
<dbReference type="Proteomes" id="UP000831327">
    <property type="component" value="Chromosome"/>
</dbReference>
<dbReference type="Gene3D" id="3.30.1330.60">
    <property type="entry name" value="OmpA-like domain"/>
    <property type="match status" value="1"/>
</dbReference>
<organism evidence="4 5">
    <name type="scientific">Roseomonas fluvialis</name>
    <dbReference type="NCBI Taxonomy" id="1750527"/>
    <lineage>
        <taxon>Bacteria</taxon>
        <taxon>Pseudomonadati</taxon>
        <taxon>Pseudomonadota</taxon>
        <taxon>Alphaproteobacteria</taxon>
        <taxon>Acetobacterales</taxon>
        <taxon>Roseomonadaceae</taxon>
        <taxon>Roseomonas</taxon>
    </lineage>
</organism>
<feature type="compositionally biased region" description="Pro residues" evidence="1">
    <location>
        <begin position="35"/>
        <end position="51"/>
    </location>
</feature>